<dbReference type="GO" id="GO:0030428">
    <property type="term" value="C:cell septum"/>
    <property type="evidence" value="ECO:0007669"/>
    <property type="project" value="TreeGrafter"/>
</dbReference>
<organism evidence="10 11">
    <name type="scientific">Acidithiobacillus thiooxidans</name>
    <name type="common">Thiobacillus thiooxidans</name>
    <dbReference type="NCBI Taxonomy" id="930"/>
    <lineage>
        <taxon>Bacteria</taxon>
        <taxon>Pseudomonadati</taxon>
        <taxon>Pseudomonadota</taxon>
        <taxon>Acidithiobacillia</taxon>
        <taxon>Acidithiobacillales</taxon>
        <taxon>Acidithiobacillaceae</taxon>
        <taxon>Acidithiobacillus</taxon>
    </lineage>
</organism>
<keyword evidence="3" id="KW-0963">Cytoplasm</keyword>
<evidence type="ECO:0000256" key="5">
    <source>
        <dbReference type="ARBA" id="ARBA00023210"/>
    </source>
</evidence>
<comment type="subunit">
    <text evidence="8">Homodimer. Interacts with FtsZ.</text>
</comment>
<evidence type="ECO:0000256" key="3">
    <source>
        <dbReference type="ARBA" id="ARBA00022490"/>
    </source>
</evidence>
<dbReference type="AlphaFoldDB" id="A0A1C2IVV7"/>
<dbReference type="SUPFAM" id="SSF102829">
    <property type="entry name" value="Cell division protein ZapA-like"/>
    <property type="match status" value="1"/>
</dbReference>
<dbReference type="GO" id="GO:0043093">
    <property type="term" value="P:FtsZ-dependent cytokinesis"/>
    <property type="evidence" value="ECO:0007669"/>
    <property type="project" value="TreeGrafter"/>
</dbReference>
<dbReference type="Gene3D" id="3.30.160.880">
    <property type="entry name" value="Cell division protein ZapA protomer, N-terminal domain"/>
    <property type="match status" value="1"/>
</dbReference>
<dbReference type="OrthoDB" id="5298864at2"/>
<evidence type="ECO:0000313" key="10">
    <source>
        <dbReference type="EMBL" id="OCX69397.1"/>
    </source>
</evidence>
<keyword evidence="4" id="KW-0132">Cell division</keyword>
<dbReference type="InterPro" id="IPR042233">
    <property type="entry name" value="Cell_div_ZapA_N"/>
</dbReference>
<comment type="subcellular location">
    <subcellularLocation>
        <location evidence="1">Cytoplasm</location>
    </subcellularLocation>
</comment>
<sequence>MSEVKPTNAVQQISVTLLDQHYQIPCPDEERELLLEAVRLLNEQLEVARSRGKLLSRERATLMVAVNLAADLQRTRQTLLAREHDLQLVEQRLQQLVDRAKGSE</sequence>
<name>A0A1C2IVV7_ACITH</name>
<comment type="function">
    <text evidence="7">Activator of cell division through the inhibition of FtsZ GTPase activity, therefore promoting FtsZ assembly into bundles of protofilaments necessary for the formation of the division Z ring. It is recruited early at mid-cell but it is not essential for cell division.</text>
</comment>
<dbReference type="GO" id="GO:0032153">
    <property type="term" value="C:cell division site"/>
    <property type="evidence" value="ECO:0007669"/>
    <property type="project" value="TreeGrafter"/>
</dbReference>
<evidence type="ECO:0000256" key="9">
    <source>
        <dbReference type="ARBA" id="ARBA00033158"/>
    </source>
</evidence>
<evidence type="ECO:0000256" key="6">
    <source>
        <dbReference type="ARBA" id="ARBA00023306"/>
    </source>
</evidence>
<evidence type="ECO:0000313" key="11">
    <source>
        <dbReference type="Proteomes" id="UP000095008"/>
    </source>
</evidence>
<dbReference type="GO" id="GO:0000917">
    <property type="term" value="P:division septum assembly"/>
    <property type="evidence" value="ECO:0007669"/>
    <property type="project" value="UniProtKB-KW"/>
</dbReference>
<evidence type="ECO:0000256" key="2">
    <source>
        <dbReference type="ARBA" id="ARBA00015195"/>
    </source>
</evidence>
<proteinExistence type="predicted"/>
<dbReference type="Proteomes" id="UP000095008">
    <property type="component" value="Unassembled WGS sequence"/>
</dbReference>
<evidence type="ECO:0000256" key="8">
    <source>
        <dbReference type="ARBA" id="ARBA00026068"/>
    </source>
</evidence>
<dbReference type="GO" id="GO:0000921">
    <property type="term" value="P:septin ring assembly"/>
    <property type="evidence" value="ECO:0007669"/>
    <property type="project" value="TreeGrafter"/>
</dbReference>
<dbReference type="InterPro" id="IPR007838">
    <property type="entry name" value="Cell_div_ZapA-like"/>
</dbReference>
<comment type="caution">
    <text evidence="10">The sequence shown here is derived from an EMBL/GenBank/DDBJ whole genome shotgun (WGS) entry which is preliminary data.</text>
</comment>
<protein>
    <recommendedName>
        <fullName evidence="2">Cell division protein ZapA</fullName>
    </recommendedName>
    <alternativeName>
        <fullName evidence="9">Z ring-associated protein ZapA</fullName>
    </alternativeName>
</protein>
<accession>A0A1C2IVV7</accession>
<evidence type="ECO:0000256" key="7">
    <source>
        <dbReference type="ARBA" id="ARBA00024910"/>
    </source>
</evidence>
<dbReference type="Pfam" id="PF05164">
    <property type="entry name" value="ZapA"/>
    <property type="match status" value="1"/>
</dbReference>
<dbReference type="GO" id="GO:0005829">
    <property type="term" value="C:cytosol"/>
    <property type="evidence" value="ECO:0007669"/>
    <property type="project" value="TreeGrafter"/>
</dbReference>
<dbReference type="PANTHER" id="PTHR34981:SF1">
    <property type="entry name" value="CELL DIVISION PROTEIN ZAPA"/>
    <property type="match status" value="1"/>
</dbReference>
<evidence type="ECO:0000256" key="1">
    <source>
        <dbReference type="ARBA" id="ARBA00004496"/>
    </source>
</evidence>
<dbReference type="EMBL" id="LWRY01000218">
    <property type="protein sequence ID" value="OCX69397.1"/>
    <property type="molecule type" value="Genomic_DNA"/>
</dbReference>
<keyword evidence="5" id="KW-0717">Septation</keyword>
<dbReference type="PANTHER" id="PTHR34981">
    <property type="entry name" value="CELL DIVISION PROTEIN ZAPA"/>
    <property type="match status" value="1"/>
</dbReference>
<evidence type="ECO:0000256" key="4">
    <source>
        <dbReference type="ARBA" id="ARBA00022618"/>
    </source>
</evidence>
<reference evidence="10" key="1">
    <citation type="journal article" date="2016" name="Int. J. Mol. Sci.">
        <title>Comparative genomics of the extreme acidophile Acidithiobacillus thiooxidans reveals intraspecific divergence and niche adaptation.</title>
        <authorList>
            <person name="Zhang X."/>
            <person name="Feng X."/>
            <person name="Tao J."/>
            <person name="Ma L."/>
            <person name="Xiao Y."/>
            <person name="Liang Y."/>
            <person name="Liu X."/>
            <person name="Yin H."/>
        </authorList>
    </citation>
    <scope>NUCLEOTIDE SEQUENCE [LARGE SCALE GENOMIC DNA]</scope>
    <source>
        <strain evidence="10">DXS-W</strain>
    </source>
</reference>
<dbReference type="InterPro" id="IPR036192">
    <property type="entry name" value="Cell_div_ZapA-like_sf"/>
</dbReference>
<keyword evidence="11" id="KW-1185">Reference proteome</keyword>
<keyword evidence="6" id="KW-0131">Cell cycle</keyword>
<gene>
    <name evidence="10" type="ORF">A6M23_15470</name>
</gene>
<dbReference type="RefSeq" id="WP_010636918.1">
    <property type="nucleotide sequence ID" value="NZ_JAAOMO010000211.1"/>
</dbReference>